<dbReference type="InterPro" id="IPR000008">
    <property type="entry name" value="C2_dom"/>
</dbReference>
<accession>A0AAD2E2H2</accession>
<gene>
    <name evidence="2" type="ORF">FPE_LOCUS19850</name>
</gene>
<sequence>MSTPSISSTITASSSSSLSLLPPSHLLEISLISAQNLAPVSKSMRMYALTWVHPNRKLSTVTDQRVNNNPTWNSKFAFPIDDEILESDDAAVTVEIYTLS</sequence>
<dbReference type="Pfam" id="PF00168">
    <property type="entry name" value="C2"/>
    <property type="match status" value="1"/>
</dbReference>
<keyword evidence="3" id="KW-1185">Reference proteome</keyword>
<protein>
    <recommendedName>
        <fullName evidence="1">C2 domain-containing protein</fullName>
    </recommendedName>
</protein>
<dbReference type="PANTHER" id="PTHR32246:SF103">
    <property type="entry name" value="CALCIUM-DEPENDENT LIPID-BINDING (CALB DOMAIN) FAMILY PROTEIN"/>
    <property type="match status" value="1"/>
</dbReference>
<evidence type="ECO:0000313" key="3">
    <source>
        <dbReference type="Proteomes" id="UP000834106"/>
    </source>
</evidence>
<name>A0AAD2E2H2_9LAMI</name>
<dbReference type="AlphaFoldDB" id="A0AAD2E2H2"/>
<dbReference type="EMBL" id="OU503047">
    <property type="protein sequence ID" value="CAI9772420.1"/>
    <property type="molecule type" value="Genomic_DNA"/>
</dbReference>
<organism evidence="2 3">
    <name type="scientific">Fraxinus pennsylvanica</name>
    <dbReference type="NCBI Taxonomy" id="56036"/>
    <lineage>
        <taxon>Eukaryota</taxon>
        <taxon>Viridiplantae</taxon>
        <taxon>Streptophyta</taxon>
        <taxon>Embryophyta</taxon>
        <taxon>Tracheophyta</taxon>
        <taxon>Spermatophyta</taxon>
        <taxon>Magnoliopsida</taxon>
        <taxon>eudicotyledons</taxon>
        <taxon>Gunneridae</taxon>
        <taxon>Pentapetalae</taxon>
        <taxon>asterids</taxon>
        <taxon>lamiids</taxon>
        <taxon>Lamiales</taxon>
        <taxon>Oleaceae</taxon>
        <taxon>Oleeae</taxon>
        <taxon>Fraxinus</taxon>
    </lineage>
</organism>
<dbReference type="Gene3D" id="2.60.40.150">
    <property type="entry name" value="C2 domain"/>
    <property type="match status" value="1"/>
</dbReference>
<evidence type="ECO:0000259" key="1">
    <source>
        <dbReference type="PROSITE" id="PS50004"/>
    </source>
</evidence>
<dbReference type="PANTHER" id="PTHR32246">
    <property type="entry name" value="INGRESSION PROTEIN FIC1"/>
    <property type="match status" value="1"/>
</dbReference>
<dbReference type="PROSITE" id="PS50004">
    <property type="entry name" value="C2"/>
    <property type="match status" value="1"/>
</dbReference>
<dbReference type="SUPFAM" id="SSF49562">
    <property type="entry name" value="C2 domain (Calcium/lipid-binding domain, CaLB)"/>
    <property type="match status" value="1"/>
</dbReference>
<feature type="domain" description="C2" evidence="1">
    <location>
        <begin position="6"/>
        <end position="100"/>
    </location>
</feature>
<dbReference type="Proteomes" id="UP000834106">
    <property type="component" value="Chromosome 12"/>
</dbReference>
<dbReference type="InterPro" id="IPR035892">
    <property type="entry name" value="C2_domain_sf"/>
</dbReference>
<proteinExistence type="predicted"/>
<evidence type="ECO:0000313" key="2">
    <source>
        <dbReference type="EMBL" id="CAI9772420.1"/>
    </source>
</evidence>
<reference evidence="2" key="1">
    <citation type="submission" date="2023-05" db="EMBL/GenBank/DDBJ databases">
        <authorList>
            <person name="Huff M."/>
        </authorList>
    </citation>
    <scope>NUCLEOTIDE SEQUENCE</scope>
</reference>